<evidence type="ECO:0000313" key="3">
    <source>
        <dbReference type="Proteomes" id="UP001189429"/>
    </source>
</evidence>
<organism evidence="2 3">
    <name type="scientific">Prorocentrum cordatum</name>
    <dbReference type="NCBI Taxonomy" id="2364126"/>
    <lineage>
        <taxon>Eukaryota</taxon>
        <taxon>Sar</taxon>
        <taxon>Alveolata</taxon>
        <taxon>Dinophyceae</taxon>
        <taxon>Prorocentrales</taxon>
        <taxon>Prorocentraceae</taxon>
        <taxon>Prorocentrum</taxon>
    </lineage>
</organism>
<feature type="non-terminal residue" evidence="2">
    <location>
        <position position="1"/>
    </location>
</feature>
<name>A0ABN9YFK8_9DINO</name>
<dbReference type="EMBL" id="CAUYUJ010022609">
    <property type="protein sequence ID" value="CAK0911570.1"/>
    <property type="molecule type" value="Genomic_DNA"/>
</dbReference>
<feature type="region of interest" description="Disordered" evidence="1">
    <location>
        <begin position="1"/>
        <end position="206"/>
    </location>
</feature>
<feature type="non-terminal residue" evidence="2">
    <location>
        <position position="226"/>
    </location>
</feature>
<evidence type="ECO:0000313" key="2">
    <source>
        <dbReference type="EMBL" id="CAK0911570.1"/>
    </source>
</evidence>
<feature type="compositionally biased region" description="Low complexity" evidence="1">
    <location>
        <begin position="89"/>
        <end position="98"/>
    </location>
</feature>
<feature type="compositionally biased region" description="Low complexity" evidence="1">
    <location>
        <begin position="105"/>
        <end position="124"/>
    </location>
</feature>
<feature type="compositionally biased region" description="Basic residues" evidence="1">
    <location>
        <begin position="58"/>
        <end position="71"/>
    </location>
</feature>
<gene>
    <name evidence="2" type="ORF">PCOR1329_LOCUS85413</name>
</gene>
<feature type="compositionally biased region" description="Pro residues" evidence="1">
    <location>
        <begin position="179"/>
        <end position="193"/>
    </location>
</feature>
<proteinExistence type="predicted"/>
<accession>A0ABN9YFK8</accession>
<protein>
    <submittedName>
        <fullName evidence="2">Uncharacterized protein</fullName>
    </submittedName>
</protein>
<feature type="compositionally biased region" description="Low complexity" evidence="1">
    <location>
        <begin position="164"/>
        <end position="173"/>
    </location>
</feature>
<sequence length="226" mass="23388">SLFLLCPLGSPPRRASRRTTRSGTWCASDGLGRRAQPPGEGQPRQDARQRPRAVLPQRRARQGRGGPRRGLARCVPGPHWPRVAGGGPAARARAAPAGAPGGAEGMPPAGRHAAAAAAPPFRVARGGGHRGQGSSGRCSPSEASRMPRPERRGRAIPLPPPPSSLLDLSLPSSARCRDVPPPATLGGPSPPRGAGPRARARKKRPGLAVLALGLGSALRWRSPRIA</sequence>
<comment type="caution">
    <text evidence="2">The sequence shown here is derived from an EMBL/GenBank/DDBJ whole genome shotgun (WGS) entry which is preliminary data.</text>
</comment>
<keyword evidence="3" id="KW-1185">Reference proteome</keyword>
<evidence type="ECO:0000256" key="1">
    <source>
        <dbReference type="SAM" id="MobiDB-lite"/>
    </source>
</evidence>
<reference evidence="2" key="1">
    <citation type="submission" date="2023-10" db="EMBL/GenBank/DDBJ databases">
        <authorList>
            <person name="Chen Y."/>
            <person name="Shah S."/>
            <person name="Dougan E. K."/>
            <person name="Thang M."/>
            <person name="Chan C."/>
        </authorList>
    </citation>
    <scope>NUCLEOTIDE SEQUENCE [LARGE SCALE GENOMIC DNA]</scope>
</reference>
<feature type="compositionally biased region" description="Gly residues" evidence="1">
    <location>
        <begin position="125"/>
        <end position="134"/>
    </location>
</feature>
<dbReference type="Proteomes" id="UP001189429">
    <property type="component" value="Unassembled WGS sequence"/>
</dbReference>